<keyword evidence="2" id="KW-0677">Repeat</keyword>
<proteinExistence type="predicted"/>
<feature type="region of interest" description="Disordered" evidence="4">
    <location>
        <begin position="1"/>
        <end position="21"/>
    </location>
</feature>
<dbReference type="InterPro" id="IPR036322">
    <property type="entry name" value="WD40_repeat_dom_sf"/>
</dbReference>
<gene>
    <name evidence="7" type="ORF">ECRA1380_LOCUS18645</name>
</gene>
<dbReference type="EMBL" id="HBIK01039718">
    <property type="protein sequence ID" value="CAE0393667.1"/>
    <property type="molecule type" value="Transcribed_RNA"/>
</dbReference>
<evidence type="ECO:0000259" key="5">
    <source>
        <dbReference type="Pfam" id="PF23409"/>
    </source>
</evidence>
<dbReference type="PANTHER" id="PTHR13720:SF33">
    <property type="entry name" value="HELP DOMAIN-CONTAINING PROTEIN"/>
    <property type="match status" value="1"/>
</dbReference>
<evidence type="ECO:0000256" key="3">
    <source>
        <dbReference type="PROSITE-ProRule" id="PRU00221"/>
    </source>
</evidence>
<reference evidence="7" key="1">
    <citation type="submission" date="2021-01" db="EMBL/GenBank/DDBJ databases">
        <authorList>
            <person name="Corre E."/>
            <person name="Pelletier E."/>
            <person name="Niang G."/>
            <person name="Scheremetjew M."/>
            <person name="Finn R."/>
            <person name="Kale V."/>
            <person name="Holt S."/>
            <person name="Cochrane G."/>
            <person name="Meng A."/>
            <person name="Brown T."/>
            <person name="Cohen L."/>
        </authorList>
    </citation>
    <scope>NUCLEOTIDE SEQUENCE</scope>
    <source>
        <strain evidence="7">CT5</strain>
    </source>
</reference>
<dbReference type="InterPro" id="IPR055439">
    <property type="entry name" value="Beta-prop_EML_1st"/>
</dbReference>
<evidence type="ECO:0000259" key="6">
    <source>
        <dbReference type="Pfam" id="PF23414"/>
    </source>
</evidence>
<dbReference type="GO" id="GO:0008017">
    <property type="term" value="F:microtubule binding"/>
    <property type="evidence" value="ECO:0007669"/>
    <property type="project" value="TreeGrafter"/>
</dbReference>
<dbReference type="PROSITE" id="PS50294">
    <property type="entry name" value="WD_REPEATS_REGION"/>
    <property type="match status" value="1"/>
</dbReference>
<sequence>MGCGSSNGADDPSNDKVNWNDAEIDEEFKKEENNINSKRKVFDKSQNKMVEIDAPQNDREFDFFEGADAGAGEQFMAVRPYEGAIEEPEEHNDVNNDAPDVEYELEYVYGYRAEDSRMNCFYNADGNVVYFTAALGVILDQGSNKQKFFGGGQVDNASKKVARDDLGHTNDITSMDVSSCRKLAATGQNGSKPVAFVWDSSSGEKKARFKLKKGGREITAIAICPQGKMVAMTDNSNDHNLSVYDIATEKKVAGDKTGPDRIYHISWSKKEGEAVIATAGCKHIAHWDLDSKFKKRKGVHGSAGKPTSHCAVAWDDQGNCYTGGANSRIYHWKFESCFQLQKTYDVHGKGFCCSIRWCDGKIISGAKDGNVVISNPETGEAERTIDVGCLVRSVDMDGSNIVAGLRNGNIIEINSGGKITEIMNSHSDGEAWGLDIDSSGTIVTSGDDNHLYSWSIKDKKSTGHGEICDEDAGPKKGGASSLTSYAASKCARAVAINSAGNGNVAVGHNDGRVTIRDSAGDLQTIRHTLNDSDEWIEAIAYSPCGGKLAVGSHDDNIYVYDASDLKLIGKGTAHNSFIVSVDWSEDSSYIRSVCGAHELLFFKVSDDGVEQDQSGASNTKAIKWHTSHAKYGWLVTGIFPAGTDGTHINDVDFSHCGGLIATGDDYGLVNVWRNPARKGAKPISLRGHSEHVVRTRFTHDDSHIISIGGYDKTIMQWKKK</sequence>
<dbReference type="PROSITE" id="PS50082">
    <property type="entry name" value="WD_REPEATS_2"/>
    <property type="match status" value="1"/>
</dbReference>
<evidence type="ECO:0000256" key="2">
    <source>
        <dbReference type="ARBA" id="ARBA00022737"/>
    </source>
</evidence>
<dbReference type="Pfam" id="PF23414">
    <property type="entry name" value="Beta-prop_EML_2"/>
    <property type="match status" value="1"/>
</dbReference>
<evidence type="ECO:0000313" key="7">
    <source>
        <dbReference type="EMBL" id="CAE0393667.1"/>
    </source>
</evidence>
<dbReference type="InterPro" id="IPR015943">
    <property type="entry name" value="WD40/YVTN_repeat-like_dom_sf"/>
</dbReference>
<dbReference type="PANTHER" id="PTHR13720">
    <property type="entry name" value="WD-40 REPEAT PROTEIN"/>
    <property type="match status" value="1"/>
</dbReference>
<accession>A0A7S3KV19</accession>
<dbReference type="Gene3D" id="2.130.10.10">
    <property type="entry name" value="YVTN repeat-like/Quinoprotein amine dehydrogenase"/>
    <property type="match status" value="2"/>
</dbReference>
<keyword evidence="1 3" id="KW-0853">WD repeat</keyword>
<dbReference type="AlphaFoldDB" id="A0A7S3KV19"/>
<dbReference type="InterPro" id="IPR005108">
    <property type="entry name" value="HELP"/>
</dbReference>
<organism evidence="7">
    <name type="scientific">Euplotes crassus</name>
    <dbReference type="NCBI Taxonomy" id="5936"/>
    <lineage>
        <taxon>Eukaryota</taxon>
        <taxon>Sar</taxon>
        <taxon>Alveolata</taxon>
        <taxon>Ciliophora</taxon>
        <taxon>Intramacronucleata</taxon>
        <taxon>Spirotrichea</taxon>
        <taxon>Hypotrichia</taxon>
        <taxon>Euplotida</taxon>
        <taxon>Euplotidae</taxon>
        <taxon>Moneuplotes</taxon>
    </lineage>
</organism>
<dbReference type="SUPFAM" id="SSF50978">
    <property type="entry name" value="WD40 repeat-like"/>
    <property type="match status" value="1"/>
</dbReference>
<dbReference type="Pfam" id="PF03451">
    <property type="entry name" value="HELP"/>
    <property type="match status" value="1"/>
</dbReference>
<feature type="domain" description="EML-like second beta-propeller" evidence="6">
    <location>
        <begin position="432"/>
        <end position="718"/>
    </location>
</feature>
<dbReference type="Pfam" id="PF23409">
    <property type="entry name" value="Beta-prop_EML"/>
    <property type="match status" value="1"/>
</dbReference>
<feature type="domain" description="EML-like first beta-propeller" evidence="5">
    <location>
        <begin position="166"/>
        <end position="377"/>
    </location>
</feature>
<dbReference type="SMART" id="SM00320">
    <property type="entry name" value="WD40"/>
    <property type="match status" value="11"/>
</dbReference>
<evidence type="ECO:0000256" key="4">
    <source>
        <dbReference type="SAM" id="MobiDB-lite"/>
    </source>
</evidence>
<dbReference type="InterPro" id="IPR001680">
    <property type="entry name" value="WD40_rpt"/>
</dbReference>
<dbReference type="SUPFAM" id="SSF82171">
    <property type="entry name" value="DPP6 N-terminal domain-like"/>
    <property type="match status" value="1"/>
</dbReference>
<dbReference type="InterPro" id="IPR050630">
    <property type="entry name" value="WD_repeat_EMAP"/>
</dbReference>
<protein>
    <submittedName>
        <fullName evidence="7">Uncharacterized protein</fullName>
    </submittedName>
</protein>
<name>A0A7S3KV19_EUPCR</name>
<dbReference type="InterPro" id="IPR055442">
    <property type="entry name" value="Beta-prop_EML-like_2nd"/>
</dbReference>
<evidence type="ECO:0000256" key="1">
    <source>
        <dbReference type="ARBA" id="ARBA00022574"/>
    </source>
</evidence>
<feature type="repeat" description="WD" evidence="3">
    <location>
        <begin position="685"/>
        <end position="720"/>
    </location>
</feature>